<dbReference type="Gene3D" id="3.40.50.720">
    <property type="entry name" value="NAD(P)-binding Rossmann-like Domain"/>
    <property type="match status" value="1"/>
</dbReference>
<dbReference type="PANTHER" id="PTHR43054">
    <property type="match status" value="1"/>
</dbReference>
<dbReference type="InterPro" id="IPR000683">
    <property type="entry name" value="Gfo/Idh/MocA-like_OxRdtase_N"/>
</dbReference>
<keyword evidence="4" id="KW-1185">Reference proteome</keyword>
<accession>A0AA47GGP6</accession>
<dbReference type="AlphaFoldDB" id="A0AA47GGP6"/>
<dbReference type="InterPro" id="IPR055170">
    <property type="entry name" value="GFO_IDH_MocA-like_dom"/>
</dbReference>
<evidence type="ECO:0000313" key="4">
    <source>
        <dbReference type="Proteomes" id="UP001164557"/>
    </source>
</evidence>
<dbReference type="EMBL" id="CP084389">
    <property type="protein sequence ID" value="UZX29452.1"/>
    <property type="molecule type" value="Genomic_DNA"/>
</dbReference>
<gene>
    <name evidence="3" type="ORF">LDX53_07725</name>
</gene>
<dbReference type="GO" id="GO:0000166">
    <property type="term" value="F:nucleotide binding"/>
    <property type="evidence" value="ECO:0007669"/>
    <property type="project" value="InterPro"/>
</dbReference>
<evidence type="ECO:0000313" key="3">
    <source>
        <dbReference type="EMBL" id="UZX29452.1"/>
    </source>
</evidence>
<evidence type="ECO:0000259" key="2">
    <source>
        <dbReference type="Pfam" id="PF22725"/>
    </source>
</evidence>
<sequence>MKLGIVGSGKIVHDFLTTAAKIEHLELTAISTTKRSQHIAADLAKQYGIKEVFADNDQLCHDDNVDTVYVAVPNSLHYEVVKKAIAAGKNVICEKPYVETVAQAKELKQLADRNNVIIVEAITNIHLPNYKAIKRQVAEIAPIHIISLNYTQYSSRYDDFLQGKIAPVFDPAKDGGTLMDLNIYNIHLCIGLFGEPEKVQYYPVMQKQIDTSGILNLVYPDKQAVLIAAKDSYTTPRSFIEGEKGTIYFDGSTGVIANFTVEHKDGDNSEFNFNEFDHRMASEFTDFVKIIDSHDVQKANELYNHSVTVMAVLAKAKESVSNQ</sequence>
<dbReference type="InterPro" id="IPR036291">
    <property type="entry name" value="NAD(P)-bd_dom_sf"/>
</dbReference>
<dbReference type="SUPFAM" id="SSF51735">
    <property type="entry name" value="NAD(P)-binding Rossmann-fold domains"/>
    <property type="match status" value="1"/>
</dbReference>
<dbReference type="Proteomes" id="UP001164557">
    <property type="component" value="Chromosome"/>
</dbReference>
<organism evidence="3 4">
    <name type="scientific">Lactobacillus helsingborgensis</name>
    <dbReference type="NCBI Taxonomy" id="1218494"/>
    <lineage>
        <taxon>Bacteria</taxon>
        <taxon>Bacillati</taxon>
        <taxon>Bacillota</taxon>
        <taxon>Bacilli</taxon>
        <taxon>Lactobacillales</taxon>
        <taxon>Lactobacillaceae</taxon>
        <taxon>Lactobacillus</taxon>
    </lineage>
</organism>
<evidence type="ECO:0000259" key="1">
    <source>
        <dbReference type="Pfam" id="PF01408"/>
    </source>
</evidence>
<dbReference type="RefSeq" id="WP_046327658.1">
    <property type="nucleotide sequence ID" value="NZ_CP084389.1"/>
</dbReference>
<dbReference type="Gene3D" id="3.30.360.10">
    <property type="entry name" value="Dihydrodipicolinate Reductase, domain 2"/>
    <property type="match status" value="1"/>
</dbReference>
<name>A0AA47GGP6_9LACO</name>
<dbReference type="Pfam" id="PF01408">
    <property type="entry name" value="GFO_IDH_MocA"/>
    <property type="match status" value="1"/>
</dbReference>
<feature type="domain" description="Gfo/Idh/MocA-like oxidoreductase N-terminal" evidence="1">
    <location>
        <begin position="2"/>
        <end position="118"/>
    </location>
</feature>
<reference evidence="3" key="1">
    <citation type="submission" date="2021-09" db="EMBL/GenBank/DDBJ databases">
        <title>Lactobacillus species from Apis mellifera, Switzerland.</title>
        <authorList>
            <person name="Pfister J."/>
            <person name="Brown A."/>
            <person name="Neumann P."/>
            <person name="Collaud A."/>
            <person name="Retschnig G."/>
            <person name="Perreten V."/>
        </authorList>
    </citation>
    <scope>NUCLEOTIDE SEQUENCE</scope>
    <source>
        <strain evidence="3">IBH002</strain>
    </source>
</reference>
<dbReference type="Pfam" id="PF22725">
    <property type="entry name" value="GFO_IDH_MocA_C3"/>
    <property type="match status" value="1"/>
</dbReference>
<proteinExistence type="predicted"/>
<dbReference type="PANTHER" id="PTHR43054:SF1">
    <property type="entry name" value="SCYLLO-INOSITOL 2-DEHYDROGENASE (NADP(+)) IOLU"/>
    <property type="match status" value="1"/>
</dbReference>
<protein>
    <submittedName>
        <fullName evidence="3">Gfo/Idh/MocA family oxidoreductase</fullName>
    </submittedName>
</protein>
<dbReference type="SUPFAM" id="SSF55347">
    <property type="entry name" value="Glyceraldehyde-3-phosphate dehydrogenase-like, C-terminal domain"/>
    <property type="match status" value="1"/>
</dbReference>
<feature type="domain" description="GFO/IDH/MocA-like oxidoreductase" evidence="2">
    <location>
        <begin position="157"/>
        <end position="247"/>
    </location>
</feature>